<dbReference type="InterPro" id="IPR001650">
    <property type="entry name" value="Helicase_C-like"/>
</dbReference>
<dbReference type="InterPro" id="IPR027417">
    <property type="entry name" value="P-loop_NTPase"/>
</dbReference>
<keyword evidence="3" id="KW-0067">ATP-binding</keyword>
<dbReference type="KEGG" id="mlr:MELLADRAFT_85301"/>
<sequence>MVALDNNHIQTCSLHGGMTNTQRTFQLKKFNQDPEVDAFVVSIEAGGVGLDMTCADEVYIMDAHWNPQIVQQAVDRVQRMGQTHPVNVFHVVVQDSVEQHLFNVQKKKASLASKVITLSVPKDQLEQCVRAGDTMGDEVEDFDVNMCYKM</sequence>
<keyword evidence="2" id="KW-0378">Hydrolase</keyword>
<accession>F4RIA1</accession>
<dbReference type="PANTHER" id="PTHR45626">
    <property type="entry name" value="TRANSCRIPTION TERMINATION FACTOR 2-RELATED"/>
    <property type="match status" value="1"/>
</dbReference>
<protein>
    <recommendedName>
        <fullName evidence="4">Helicase C-terminal domain-containing protein</fullName>
    </recommendedName>
</protein>
<dbReference type="STRING" id="747676.F4RIA1"/>
<dbReference type="OrthoDB" id="448448at2759"/>
<evidence type="ECO:0000259" key="4">
    <source>
        <dbReference type="PROSITE" id="PS51194"/>
    </source>
</evidence>
<gene>
    <name evidence="5" type="ORF">MELLADRAFT_85301</name>
</gene>
<dbReference type="GO" id="GO:0006281">
    <property type="term" value="P:DNA repair"/>
    <property type="evidence" value="ECO:0007669"/>
    <property type="project" value="TreeGrafter"/>
</dbReference>
<dbReference type="eggNOG" id="KOG1001">
    <property type="taxonomic scope" value="Eukaryota"/>
</dbReference>
<dbReference type="Proteomes" id="UP000001072">
    <property type="component" value="Unassembled WGS sequence"/>
</dbReference>
<dbReference type="InterPro" id="IPR050628">
    <property type="entry name" value="SNF2_RAD54_helicase_TF"/>
</dbReference>
<dbReference type="InterPro" id="IPR049730">
    <property type="entry name" value="SNF2/RAD54-like_C"/>
</dbReference>
<evidence type="ECO:0000313" key="5">
    <source>
        <dbReference type="EMBL" id="EGG07973.1"/>
    </source>
</evidence>
<dbReference type="VEuPathDB" id="FungiDB:MELLADRAFT_85301"/>
<dbReference type="GO" id="GO:0005634">
    <property type="term" value="C:nucleus"/>
    <property type="evidence" value="ECO:0007669"/>
    <property type="project" value="TreeGrafter"/>
</dbReference>
<dbReference type="GO" id="GO:0016787">
    <property type="term" value="F:hydrolase activity"/>
    <property type="evidence" value="ECO:0007669"/>
    <property type="project" value="UniProtKB-KW"/>
</dbReference>
<dbReference type="AlphaFoldDB" id="F4RIA1"/>
<organism evidence="6">
    <name type="scientific">Melampsora larici-populina (strain 98AG31 / pathotype 3-4-7)</name>
    <name type="common">Poplar leaf rust fungus</name>
    <dbReference type="NCBI Taxonomy" id="747676"/>
    <lineage>
        <taxon>Eukaryota</taxon>
        <taxon>Fungi</taxon>
        <taxon>Dikarya</taxon>
        <taxon>Basidiomycota</taxon>
        <taxon>Pucciniomycotina</taxon>
        <taxon>Pucciniomycetes</taxon>
        <taxon>Pucciniales</taxon>
        <taxon>Melampsoraceae</taxon>
        <taxon>Melampsora</taxon>
    </lineage>
</organism>
<feature type="domain" description="Helicase C-terminal" evidence="4">
    <location>
        <begin position="1"/>
        <end position="126"/>
    </location>
</feature>
<dbReference type="RefSeq" id="XP_007408738.1">
    <property type="nucleotide sequence ID" value="XM_007408676.1"/>
</dbReference>
<dbReference type="GO" id="GO:0005524">
    <property type="term" value="F:ATP binding"/>
    <property type="evidence" value="ECO:0007669"/>
    <property type="project" value="UniProtKB-KW"/>
</dbReference>
<proteinExistence type="predicted"/>
<evidence type="ECO:0000256" key="2">
    <source>
        <dbReference type="ARBA" id="ARBA00022801"/>
    </source>
</evidence>
<dbReference type="PROSITE" id="PS51194">
    <property type="entry name" value="HELICASE_CTER"/>
    <property type="match status" value="1"/>
</dbReference>
<evidence type="ECO:0000256" key="1">
    <source>
        <dbReference type="ARBA" id="ARBA00022741"/>
    </source>
</evidence>
<dbReference type="GO" id="GO:0008094">
    <property type="term" value="F:ATP-dependent activity, acting on DNA"/>
    <property type="evidence" value="ECO:0007669"/>
    <property type="project" value="TreeGrafter"/>
</dbReference>
<dbReference type="GeneID" id="18933786"/>
<keyword evidence="1" id="KW-0547">Nucleotide-binding</keyword>
<dbReference type="InParanoid" id="F4RIA1"/>
<dbReference type="CDD" id="cd18793">
    <property type="entry name" value="SF2_C_SNF"/>
    <property type="match status" value="1"/>
</dbReference>
<dbReference type="Pfam" id="PF00271">
    <property type="entry name" value="Helicase_C"/>
    <property type="match status" value="1"/>
</dbReference>
<evidence type="ECO:0000256" key="3">
    <source>
        <dbReference type="ARBA" id="ARBA00022840"/>
    </source>
</evidence>
<dbReference type="SUPFAM" id="SSF52540">
    <property type="entry name" value="P-loop containing nucleoside triphosphate hydrolases"/>
    <property type="match status" value="1"/>
</dbReference>
<evidence type="ECO:0000313" key="6">
    <source>
        <dbReference type="Proteomes" id="UP000001072"/>
    </source>
</evidence>
<dbReference type="HOGENOM" id="CLU_000315_30_6_1"/>
<name>F4RIA1_MELLP</name>
<keyword evidence="6" id="KW-1185">Reference proteome</keyword>
<dbReference type="EMBL" id="GL883102">
    <property type="protein sequence ID" value="EGG07973.1"/>
    <property type="molecule type" value="Genomic_DNA"/>
</dbReference>
<dbReference type="SMART" id="SM00490">
    <property type="entry name" value="HELICc"/>
    <property type="match status" value="1"/>
</dbReference>
<reference evidence="6" key="1">
    <citation type="journal article" date="2011" name="Proc. Natl. Acad. Sci. U.S.A.">
        <title>Obligate biotrophy features unraveled by the genomic analysis of rust fungi.</title>
        <authorList>
            <person name="Duplessis S."/>
            <person name="Cuomo C.A."/>
            <person name="Lin Y.-C."/>
            <person name="Aerts A."/>
            <person name="Tisserant E."/>
            <person name="Veneault-Fourrey C."/>
            <person name="Joly D.L."/>
            <person name="Hacquard S."/>
            <person name="Amselem J."/>
            <person name="Cantarel B.L."/>
            <person name="Chiu R."/>
            <person name="Coutinho P.M."/>
            <person name="Feau N."/>
            <person name="Field M."/>
            <person name="Frey P."/>
            <person name="Gelhaye E."/>
            <person name="Goldberg J."/>
            <person name="Grabherr M.G."/>
            <person name="Kodira C.D."/>
            <person name="Kohler A."/>
            <person name="Kuees U."/>
            <person name="Lindquist E.A."/>
            <person name="Lucas S.M."/>
            <person name="Mago R."/>
            <person name="Mauceli E."/>
            <person name="Morin E."/>
            <person name="Murat C."/>
            <person name="Pangilinan J.L."/>
            <person name="Park R."/>
            <person name="Pearson M."/>
            <person name="Quesneville H."/>
            <person name="Rouhier N."/>
            <person name="Sakthikumar S."/>
            <person name="Salamov A.A."/>
            <person name="Schmutz J."/>
            <person name="Selles B."/>
            <person name="Shapiro H."/>
            <person name="Tanguay P."/>
            <person name="Tuskan G.A."/>
            <person name="Henrissat B."/>
            <person name="Van de Peer Y."/>
            <person name="Rouze P."/>
            <person name="Ellis J.G."/>
            <person name="Dodds P.N."/>
            <person name="Schein J.E."/>
            <person name="Zhong S."/>
            <person name="Hamelin R.C."/>
            <person name="Grigoriev I.V."/>
            <person name="Szabo L.J."/>
            <person name="Martin F."/>
        </authorList>
    </citation>
    <scope>NUCLEOTIDE SEQUENCE [LARGE SCALE GENOMIC DNA]</scope>
    <source>
        <strain evidence="6">98AG31 / pathotype 3-4-7</strain>
    </source>
</reference>
<dbReference type="Gene3D" id="3.40.50.300">
    <property type="entry name" value="P-loop containing nucleotide triphosphate hydrolases"/>
    <property type="match status" value="1"/>
</dbReference>